<proteinExistence type="predicted"/>
<dbReference type="Proteomes" id="UP000324222">
    <property type="component" value="Unassembled WGS sequence"/>
</dbReference>
<evidence type="ECO:0000313" key="2">
    <source>
        <dbReference type="EMBL" id="MPD05190.1"/>
    </source>
</evidence>
<evidence type="ECO:0000313" key="3">
    <source>
        <dbReference type="Proteomes" id="UP000324222"/>
    </source>
</evidence>
<accession>A0A5B7KDF3</accession>
<feature type="compositionally biased region" description="Acidic residues" evidence="1">
    <location>
        <begin position="47"/>
        <end position="58"/>
    </location>
</feature>
<sequence length="64" mass="7523">MLGGPTQLPSPCLARPGREDFLGMGLLEEEEEEEEEVEEERERQMVEEEEEEDEEEEKLEAGWR</sequence>
<keyword evidence="3" id="KW-1185">Reference proteome</keyword>
<evidence type="ECO:0000256" key="1">
    <source>
        <dbReference type="SAM" id="MobiDB-lite"/>
    </source>
</evidence>
<gene>
    <name evidence="2" type="ORF">E2C01_100921</name>
</gene>
<name>A0A5B7KDF3_PORTR</name>
<feature type="compositionally biased region" description="Acidic residues" evidence="1">
    <location>
        <begin position="27"/>
        <end position="39"/>
    </location>
</feature>
<dbReference type="EMBL" id="VSRR010144865">
    <property type="protein sequence ID" value="MPD05190.1"/>
    <property type="molecule type" value="Genomic_DNA"/>
</dbReference>
<feature type="region of interest" description="Disordered" evidence="1">
    <location>
        <begin position="25"/>
        <end position="64"/>
    </location>
</feature>
<dbReference type="AlphaFoldDB" id="A0A5B7KDF3"/>
<comment type="caution">
    <text evidence="2">The sequence shown here is derived from an EMBL/GenBank/DDBJ whole genome shotgun (WGS) entry which is preliminary data.</text>
</comment>
<protein>
    <submittedName>
        <fullName evidence="2">Uncharacterized protein</fullName>
    </submittedName>
</protein>
<organism evidence="2 3">
    <name type="scientific">Portunus trituberculatus</name>
    <name type="common">Swimming crab</name>
    <name type="synonym">Neptunus trituberculatus</name>
    <dbReference type="NCBI Taxonomy" id="210409"/>
    <lineage>
        <taxon>Eukaryota</taxon>
        <taxon>Metazoa</taxon>
        <taxon>Ecdysozoa</taxon>
        <taxon>Arthropoda</taxon>
        <taxon>Crustacea</taxon>
        <taxon>Multicrustacea</taxon>
        <taxon>Malacostraca</taxon>
        <taxon>Eumalacostraca</taxon>
        <taxon>Eucarida</taxon>
        <taxon>Decapoda</taxon>
        <taxon>Pleocyemata</taxon>
        <taxon>Brachyura</taxon>
        <taxon>Eubrachyura</taxon>
        <taxon>Portunoidea</taxon>
        <taxon>Portunidae</taxon>
        <taxon>Portuninae</taxon>
        <taxon>Portunus</taxon>
    </lineage>
</organism>
<reference evidence="2 3" key="1">
    <citation type="submission" date="2019-05" db="EMBL/GenBank/DDBJ databases">
        <title>Another draft genome of Portunus trituberculatus and its Hox gene families provides insights of decapod evolution.</title>
        <authorList>
            <person name="Jeong J.-H."/>
            <person name="Song I."/>
            <person name="Kim S."/>
            <person name="Choi T."/>
            <person name="Kim D."/>
            <person name="Ryu S."/>
            <person name="Kim W."/>
        </authorList>
    </citation>
    <scope>NUCLEOTIDE SEQUENCE [LARGE SCALE GENOMIC DNA]</scope>
    <source>
        <tissue evidence="2">Muscle</tissue>
    </source>
</reference>